<dbReference type="EMBL" id="JACRSU010000001">
    <property type="protein sequence ID" value="MBC8540178.1"/>
    <property type="molecule type" value="Genomic_DNA"/>
</dbReference>
<accession>A0A926DLF5</accession>
<protein>
    <submittedName>
        <fullName evidence="1">Uncharacterized protein</fullName>
    </submittedName>
</protein>
<name>A0A926DLF5_9FIRM</name>
<proteinExistence type="predicted"/>
<organism evidence="1 2">
    <name type="scientific">Congzhengia minquanensis</name>
    <dbReference type="NCBI Taxonomy" id="2763657"/>
    <lineage>
        <taxon>Bacteria</taxon>
        <taxon>Bacillati</taxon>
        <taxon>Bacillota</taxon>
        <taxon>Clostridia</taxon>
        <taxon>Eubacteriales</taxon>
        <taxon>Oscillospiraceae</taxon>
        <taxon>Congzhengia</taxon>
    </lineage>
</organism>
<dbReference type="RefSeq" id="WP_249311297.1">
    <property type="nucleotide sequence ID" value="NZ_JACRSU010000001.1"/>
</dbReference>
<reference evidence="1" key="1">
    <citation type="submission" date="2020-08" db="EMBL/GenBank/DDBJ databases">
        <title>Genome public.</title>
        <authorList>
            <person name="Liu C."/>
            <person name="Sun Q."/>
        </authorList>
    </citation>
    <scope>NUCLEOTIDE SEQUENCE</scope>
    <source>
        <strain evidence="1">H8</strain>
    </source>
</reference>
<dbReference type="Proteomes" id="UP000611762">
    <property type="component" value="Unassembled WGS sequence"/>
</dbReference>
<gene>
    <name evidence="1" type="ORF">H8698_04220</name>
</gene>
<sequence length="302" mass="33562">MPIKNSFIDNGSYQAADLNNIYRRLMYNPSAGQVFSETGAEGQTAAYEASHLNALTQTLCSPGVISDSNYTLKAVKLPQENKLRINPGTAVFEDGTVMDVEPGGHELAYLQNVKNYVYLKQQSGECFPVCGQTAPATDGSCIPLAEISESGEFTDRRPFAKCKNNGYASNAGYIMNVTVHARCEERIYPNEYFGQTTINLNDQGQHRFAFAECSGKDHLNREYSAYSFCDMGKNTAYASNYSFKDSSGHDNENKWLYDRMCIKVGEAADSFVFCEMHNENGLLTIQMTSTEQGDISFSFLLF</sequence>
<comment type="caution">
    <text evidence="1">The sequence shown here is derived from an EMBL/GenBank/DDBJ whole genome shotgun (WGS) entry which is preliminary data.</text>
</comment>
<evidence type="ECO:0000313" key="2">
    <source>
        <dbReference type="Proteomes" id="UP000611762"/>
    </source>
</evidence>
<evidence type="ECO:0000313" key="1">
    <source>
        <dbReference type="EMBL" id="MBC8540178.1"/>
    </source>
</evidence>
<dbReference type="AlphaFoldDB" id="A0A926DLF5"/>
<keyword evidence="2" id="KW-1185">Reference proteome</keyword>